<dbReference type="Proteomes" id="UP001595548">
    <property type="component" value="Unassembled WGS sequence"/>
</dbReference>
<dbReference type="Gene3D" id="3.40.50.720">
    <property type="entry name" value="NAD(P)-binding Rossmann-like Domain"/>
    <property type="match status" value="1"/>
</dbReference>
<feature type="domain" description="DUF1731" evidence="3">
    <location>
        <begin position="256"/>
        <end position="302"/>
    </location>
</feature>
<evidence type="ECO:0000259" key="3">
    <source>
        <dbReference type="Pfam" id="PF08338"/>
    </source>
</evidence>
<organism evidence="4 5">
    <name type="scientific">Gilvimarinus japonicus</name>
    <dbReference type="NCBI Taxonomy" id="1796469"/>
    <lineage>
        <taxon>Bacteria</taxon>
        <taxon>Pseudomonadati</taxon>
        <taxon>Pseudomonadota</taxon>
        <taxon>Gammaproteobacteria</taxon>
        <taxon>Cellvibrionales</taxon>
        <taxon>Cellvibrionaceae</taxon>
        <taxon>Gilvimarinus</taxon>
    </lineage>
</organism>
<feature type="domain" description="NAD-dependent epimerase/dehydratase" evidence="2">
    <location>
        <begin position="11"/>
        <end position="222"/>
    </location>
</feature>
<dbReference type="SUPFAM" id="SSF51735">
    <property type="entry name" value="NAD(P)-binding Rossmann-fold domains"/>
    <property type="match status" value="1"/>
</dbReference>
<dbReference type="Pfam" id="PF08338">
    <property type="entry name" value="DUF1731"/>
    <property type="match status" value="1"/>
</dbReference>
<sequence>MGSINVSQSSILLTGGTGFIGQLLCQQLCQTGAKVTVLTRSPEKARRSLERLGASATDFAGLSRYEGFDAVINLAGATVLSRWSKRRRQTLRDSRVAFTQRLMAQLAVQRPPQVLVSGSAIGYYGDTGDVVADESCCAGEGFAADLCRDWEKQARLFSERGTRVCLLRTGVVLDQGGGALSSMLPAFKVGLGGPVASGAQWMSWIHRQDLVSMIIWLLTRDDLAGPVNAVAPKPVRNREFSQQLAEVLHRPAFFKVPKWVLKVLLGQAAQELLLSNNKVAPKVAVEGGFIYRYPELKEALKASV</sequence>
<dbReference type="InterPro" id="IPR010099">
    <property type="entry name" value="SDR39U1"/>
</dbReference>
<evidence type="ECO:0000313" key="4">
    <source>
        <dbReference type="EMBL" id="MFC3157031.1"/>
    </source>
</evidence>
<evidence type="ECO:0000259" key="2">
    <source>
        <dbReference type="Pfam" id="PF01370"/>
    </source>
</evidence>
<comment type="caution">
    <text evidence="4">The sequence shown here is derived from an EMBL/GenBank/DDBJ whole genome shotgun (WGS) entry which is preliminary data.</text>
</comment>
<dbReference type="InterPro" id="IPR001509">
    <property type="entry name" value="Epimerase_deHydtase"/>
</dbReference>
<accession>A0ABV7I0D2</accession>
<protein>
    <submittedName>
        <fullName evidence="4">TIGR01777 family oxidoreductase</fullName>
    </submittedName>
</protein>
<dbReference type="EMBL" id="JBHRTL010000031">
    <property type="protein sequence ID" value="MFC3157031.1"/>
    <property type="molecule type" value="Genomic_DNA"/>
</dbReference>
<dbReference type="Pfam" id="PF01370">
    <property type="entry name" value="Epimerase"/>
    <property type="match status" value="1"/>
</dbReference>
<comment type="similarity">
    <text evidence="1">Belongs to the NAD(P)-dependent epimerase/dehydratase family. SDR39U1 subfamily.</text>
</comment>
<dbReference type="CDD" id="cd05242">
    <property type="entry name" value="SDR_a8"/>
    <property type="match status" value="1"/>
</dbReference>
<dbReference type="InterPro" id="IPR013549">
    <property type="entry name" value="DUF1731"/>
</dbReference>
<proteinExistence type="inferred from homology"/>
<gene>
    <name evidence="4" type="ORF">ACFOEB_17620</name>
</gene>
<reference evidence="5" key="1">
    <citation type="journal article" date="2019" name="Int. J. Syst. Evol. Microbiol.">
        <title>The Global Catalogue of Microorganisms (GCM) 10K type strain sequencing project: providing services to taxonomists for standard genome sequencing and annotation.</title>
        <authorList>
            <consortium name="The Broad Institute Genomics Platform"/>
            <consortium name="The Broad Institute Genome Sequencing Center for Infectious Disease"/>
            <person name="Wu L."/>
            <person name="Ma J."/>
        </authorList>
    </citation>
    <scope>NUCLEOTIDE SEQUENCE [LARGE SCALE GENOMIC DNA]</scope>
    <source>
        <strain evidence="5">KCTC 52141</strain>
    </source>
</reference>
<name>A0ABV7I0D2_9GAMM</name>
<keyword evidence="5" id="KW-1185">Reference proteome</keyword>
<evidence type="ECO:0000313" key="5">
    <source>
        <dbReference type="Proteomes" id="UP001595548"/>
    </source>
</evidence>
<dbReference type="PANTHER" id="PTHR11092">
    <property type="entry name" value="SUGAR NUCLEOTIDE EPIMERASE RELATED"/>
    <property type="match status" value="1"/>
</dbReference>
<dbReference type="RefSeq" id="WP_339617164.1">
    <property type="nucleotide sequence ID" value="NZ_AP031500.1"/>
</dbReference>
<dbReference type="PANTHER" id="PTHR11092:SF0">
    <property type="entry name" value="EPIMERASE FAMILY PROTEIN SDR39U1"/>
    <property type="match status" value="1"/>
</dbReference>
<dbReference type="InterPro" id="IPR036291">
    <property type="entry name" value="NAD(P)-bd_dom_sf"/>
</dbReference>
<dbReference type="NCBIfam" id="TIGR01777">
    <property type="entry name" value="yfcH"/>
    <property type="match status" value="1"/>
</dbReference>
<evidence type="ECO:0000256" key="1">
    <source>
        <dbReference type="ARBA" id="ARBA00009353"/>
    </source>
</evidence>